<dbReference type="Proteomes" id="UP000228531">
    <property type="component" value="Unassembled WGS sequence"/>
</dbReference>
<dbReference type="OrthoDB" id="8593417at2"/>
<dbReference type="RefSeq" id="WP_100369228.1">
    <property type="nucleotide sequence ID" value="NZ_PGTY01000003.1"/>
</dbReference>
<evidence type="ECO:0000313" key="2">
    <source>
        <dbReference type="Proteomes" id="UP000228531"/>
    </source>
</evidence>
<gene>
    <name evidence="1" type="ORF">BC777_3298</name>
</gene>
<organism evidence="1 2">
    <name type="scientific">Yoonia maricola</name>
    <dbReference type="NCBI Taxonomy" id="420999"/>
    <lineage>
        <taxon>Bacteria</taxon>
        <taxon>Pseudomonadati</taxon>
        <taxon>Pseudomonadota</taxon>
        <taxon>Alphaproteobacteria</taxon>
        <taxon>Rhodobacterales</taxon>
        <taxon>Paracoccaceae</taxon>
        <taxon>Yoonia</taxon>
    </lineage>
</organism>
<sequence length="626" mass="69986">MTDKKIARMPKAYDAFGPLFAQMDAPLVRVIGGVLRALPARLETAGIFDNQPVGDFVGYDGLENQGALSQLLETEWLLRELDPDDFVRRIAEGEVLFRKRNFQDAGKRNTLAVILDSGPWMLGRNRLVGLAALFHLAVRAERMKADLVWIVPGSQDRGWREGLSRKTIQRYLSQIVQKPLEQDKIDDVLARLDVSGRLDCWYVGSHQTAHMAAHPDVAGAMIVRSHHGATQTNTAEIAIKHRNRTLGRAEITFEDDNTCVTALRRPFKPEVRAKRPSSARAGDDGVLTTSPFQTGWLFDRLNQAAQIHTDEGVLWQPLLPSQHATGIWLPVKGDDVLLGLQVDAKKRLSAMIATPSKPNKQGPQLCETALYEVDLSRGSTAPKARARGVVTIDPLRFAGHPVGNLHVSPQVSIVRNDGTRNIFEITDEGRLNGPRRVDHRVLLTNETYRVQIERSARPKIEVISINRDNLMMHAPLINADRHLTKAPRHVLYAPHTKVVAMSFDGQDYEVYGLGKPFNQTIPDGLTLLYLDNASQALAWNAEHAELIRLSFHQGKIRQNAVKQYHGPRTQVPRHCAMTGVTIALQTDENGRPEYVVPIHAKKGWRNVTPLKINDAIERARTVWLDS</sequence>
<dbReference type="AlphaFoldDB" id="A0A2M8W2Z9"/>
<reference evidence="1 2" key="1">
    <citation type="submission" date="2017-11" db="EMBL/GenBank/DDBJ databases">
        <title>Genomic Encyclopedia of Archaeal and Bacterial Type Strains, Phase II (KMG-II): From Individual Species to Whole Genera.</title>
        <authorList>
            <person name="Goeker M."/>
        </authorList>
    </citation>
    <scope>NUCLEOTIDE SEQUENCE [LARGE SCALE GENOMIC DNA]</scope>
    <source>
        <strain evidence="1 2">DSM 29128</strain>
    </source>
</reference>
<evidence type="ECO:0000313" key="1">
    <source>
        <dbReference type="EMBL" id="PJI85297.1"/>
    </source>
</evidence>
<name>A0A2M8W2Z9_9RHOB</name>
<accession>A0A2M8W2Z9</accession>
<comment type="caution">
    <text evidence="1">The sequence shown here is derived from an EMBL/GenBank/DDBJ whole genome shotgun (WGS) entry which is preliminary data.</text>
</comment>
<protein>
    <submittedName>
        <fullName evidence="1">Uncharacterized protein</fullName>
    </submittedName>
</protein>
<dbReference type="EMBL" id="PGTY01000003">
    <property type="protein sequence ID" value="PJI85297.1"/>
    <property type="molecule type" value="Genomic_DNA"/>
</dbReference>
<keyword evidence="2" id="KW-1185">Reference proteome</keyword>
<proteinExistence type="predicted"/>